<evidence type="ECO:0000256" key="2">
    <source>
        <dbReference type="ARBA" id="ARBA00011006"/>
    </source>
</evidence>
<dbReference type="RefSeq" id="WP_009865881.1">
    <property type="nucleotide sequence ID" value="NZ_FTMI01000002.1"/>
</dbReference>
<dbReference type="Proteomes" id="UP000186235">
    <property type="component" value="Unassembled WGS sequence"/>
</dbReference>
<feature type="transmembrane region" description="Helical" evidence="7">
    <location>
        <begin position="6"/>
        <end position="21"/>
    </location>
</feature>
<dbReference type="AlphaFoldDB" id="A0A1N6QDG6"/>
<evidence type="ECO:0000256" key="5">
    <source>
        <dbReference type="ARBA" id="ARBA00022989"/>
    </source>
</evidence>
<evidence type="ECO:0000313" key="8">
    <source>
        <dbReference type="EMBL" id="SIQ14592.1"/>
    </source>
</evidence>
<evidence type="ECO:0000313" key="9">
    <source>
        <dbReference type="Proteomes" id="UP000186235"/>
    </source>
</evidence>
<dbReference type="Pfam" id="PF04226">
    <property type="entry name" value="Transgly_assoc"/>
    <property type="match status" value="1"/>
</dbReference>
<dbReference type="EMBL" id="FTMI01000002">
    <property type="protein sequence ID" value="SIQ14592.1"/>
    <property type="molecule type" value="Genomic_DNA"/>
</dbReference>
<feature type="transmembrane region" description="Helical" evidence="7">
    <location>
        <begin position="63"/>
        <end position="82"/>
    </location>
</feature>
<proteinExistence type="inferred from homology"/>
<evidence type="ECO:0000256" key="3">
    <source>
        <dbReference type="ARBA" id="ARBA00022475"/>
    </source>
</evidence>
<evidence type="ECO:0000256" key="1">
    <source>
        <dbReference type="ARBA" id="ARBA00004651"/>
    </source>
</evidence>
<keyword evidence="4 7" id="KW-0812">Transmembrane</keyword>
<reference evidence="9" key="1">
    <citation type="submission" date="2017-01" db="EMBL/GenBank/DDBJ databases">
        <authorList>
            <person name="Varghese N."/>
            <person name="Submissions S."/>
        </authorList>
    </citation>
    <scope>NUCLEOTIDE SEQUENCE [LARGE SCALE GENOMIC DNA]</scope>
    <source>
        <strain evidence="9">3bp</strain>
    </source>
</reference>
<dbReference type="PANTHER" id="PTHR33884:SF3">
    <property type="entry name" value="UPF0410 PROTEIN YMGE"/>
    <property type="match status" value="1"/>
</dbReference>
<dbReference type="PANTHER" id="PTHR33884">
    <property type="entry name" value="UPF0410 PROTEIN YMGE"/>
    <property type="match status" value="1"/>
</dbReference>
<keyword evidence="5 7" id="KW-1133">Transmembrane helix</keyword>
<sequence>MGIIGWILIGLIMGAIARAIVPGKQKGGWIVTLLLGIVGALLGGFIASAVFGTDVNEEFFDLGTWGFALIGSIIVVFIWSWFTNRKRA</sequence>
<dbReference type="GO" id="GO:0005886">
    <property type="term" value="C:plasma membrane"/>
    <property type="evidence" value="ECO:0007669"/>
    <property type="project" value="UniProtKB-SubCell"/>
</dbReference>
<evidence type="ECO:0000256" key="6">
    <source>
        <dbReference type="ARBA" id="ARBA00023136"/>
    </source>
</evidence>
<keyword evidence="3" id="KW-1003">Cell membrane</keyword>
<organism evidence="8 9">
    <name type="scientific">Cellulosimicrobium aquatile</name>
    <dbReference type="NCBI Taxonomy" id="1612203"/>
    <lineage>
        <taxon>Bacteria</taxon>
        <taxon>Bacillati</taxon>
        <taxon>Actinomycetota</taxon>
        <taxon>Actinomycetes</taxon>
        <taxon>Micrococcales</taxon>
        <taxon>Promicromonosporaceae</taxon>
        <taxon>Cellulosimicrobium</taxon>
    </lineage>
</organism>
<gene>
    <name evidence="8" type="ORF">SAMN05518682_1490</name>
</gene>
<protein>
    <submittedName>
        <fullName evidence="8">Uncharacterized membrane protein YeaQ/YmgE, transglycosylase-associated protein family</fullName>
    </submittedName>
</protein>
<evidence type="ECO:0000256" key="7">
    <source>
        <dbReference type="SAM" id="Phobius"/>
    </source>
</evidence>
<keyword evidence="9" id="KW-1185">Reference proteome</keyword>
<dbReference type="GeneID" id="95683422"/>
<keyword evidence="6 7" id="KW-0472">Membrane</keyword>
<name>A0A1N6QDG6_9MICO</name>
<feature type="transmembrane region" description="Helical" evidence="7">
    <location>
        <begin position="28"/>
        <end position="51"/>
    </location>
</feature>
<accession>A0A1N6QDG6</accession>
<comment type="similarity">
    <text evidence="2">Belongs to the UPF0410 family.</text>
</comment>
<evidence type="ECO:0000256" key="4">
    <source>
        <dbReference type="ARBA" id="ARBA00022692"/>
    </source>
</evidence>
<comment type="subcellular location">
    <subcellularLocation>
        <location evidence="1">Cell membrane</location>
        <topology evidence="1">Multi-pass membrane protein</topology>
    </subcellularLocation>
</comment>
<dbReference type="InterPro" id="IPR007341">
    <property type="entry name" value="Transgly_assoc"/>
</dbReference>